<evidence type="ECO:0000256" key="2">
    <source>
        <dbReference type="ARBA" id="ARBA00023445"/>
    </source>
</evidence>
<evidence type="ECO:0000313" key="5">
    <source>
        <dbReference type="Proteomes" id="UP000678393"/>
    </source>
</evidence>
<dbReference type="Gene3D" id="3.40.50.720">
    <property type="entry name" value="NAD(P)-binding Rossmann-like Domain"/>
    <property type="match status" value="1"/>
</dbReference>
<comment type="caution">
    <text evidence="4">The sequence shown here is derived from an EMBL/GenBank/DDBJ whole genome shotgun (WGS) entry which is preliminary data.</text>
</comment>
<name>A0A8S3ZGY3_9EUPU</name>
<accession>A0A8S3ZGY3</accession>
<evidence type="ECO:0000313" key="4">
    <source>
        <dbReference type="EMBL" id="CAG5128697.1"/>
    </source>
</evidence>
<feature type="domain" description="NAD-dependent epimerase/dehydratase" evidence="3">
    <location>
        <begin position="1"/>
        <end position="237"/>
    </location>
</feature>
<comment type="similarity">
    <text evidence="2">Belongs to the NAD(P)-dependent epimerase/dehydratase family. Dihydroflavonol-4-reductase subfamily.</text>
</comment>
<keyword evidence="1" id="KW-0560">Oxidoreductase</keyword>
<dbReference type="SUPFAM" id="SSF51735">
    <property type="entry name" value="NAD(P)-binding Rossmann-fold domains"/>
    <property type="match status" value="1"/>
</dbReference>
<proteinExistence type="inferred from homology"/>
<dbReference type="InterPro" id="IPR036291">
    <property type="entry name" value="NAD(P)-bd_dom_sf"/>
</dbReference>
<dbReference type="FunFam" id="3.40.50.720:FF:000336">
    <property type="entry name" value="Aldehyde reductase"/>
    <property type="match status" value="1"/>
</dbReference>
<dbReference type="Proteomes" id="UP000678393">
    <property type="component" value="Unassembled WGS sequence"/>
</dbReference>
<dbReference type="OrthoDB" id="2735536at2759"/>
<evidence type="ECO:0000256" key="1">
    <source>
        <dbReference type="ARBA" id="ARBA00023002"/>
    </source>
</evidence>
<dbReference type="Pfam" id="PF01370">
    <property type="entry name" value="Epimerase"/>
    <property type="match status" value="1"/>
</dbReference>
<dbReference type="AlphaFoldDB" id="A0A8S3ZGY3"/>
<dbReference type="CDD" id="cd05227">
    <property type="entry name" value="AR_SDR_e"/>
    <property type="match status" value="1"/>
</dbReference>
<evidence type="ECO:0000259" key="3">
    <source>
        <dbReference type="Pfam" id="PF01370"/>
    </source>
</evidence>
<organism evidence="4 5">
    <name type="scientific">Candidula unifasciata</name>
    <dbReference type="NCBI Taxonomy" id="100452"/>
    <lineage>
        <taxon>Eukaryota</taxon>
        <taxon>Metazoa</taxon>
        <taxon>Spiralia</taxon>
        <taxon>Lophotrochozoa</taxon>
        <taxon>Mollusca</taxon>
        <taxon>Gastropoda</taxon>
        <taxon>Heterobranchia</taxon>
        <taxon>Euthyneura</taxon>
        <taxon>Panpulmonata</taxon>
        <taxon>Eupulmonata</taxon>
        <taxon>Stylommatophora</taxon>
        <taxon>Helicina</taxon>
        <taxon>Helicoidea</taxon>
        <taxon>Geomitridae</taxon>
        <taxon>Candidula</taxon>
    </lineage>
</organism>
<dbReference type="EMBL" id="CAJHNH020003173">
    <property type="protein sequence ID" value="CAG5128697.1"/>
    <property type="molecule type" value="Genomic_DNA"/>
</dbReference>
<gene>
    <name evidence="4" type="ORF">CUNI_LOCUS14255</name>
</gene>
<protein>
    <recommendedName>
        <fullName evidence="3">NAD-dependent epimerase/dehydratase domain-containing protein</fullName>
    </recommendedName>
</protein>
<dbReference type="InterPro" id="IPR050425">
    <property type="entry name" value="NAD(P)_dehydrat-like"/>
</dbReference>
<keyword evidence="5" id="KW-1185">Reference proteome</keyword>
<dbReference type="PANTHER" id="PTHR10366">
    <property type="entry name" value="NAD DEPENDENT EPIMERASE/DEHYDRATASE"/>
    <property type="match status" value="1"/>
</dbReference>
<feature type="non-terminal residue" evidence="4">
    <location>
        <position position="337"/>
    </location>
</feature>
<dbReference type="GO" id="GO:0016616">
    <property type="term" value="F:oxidoreductase activity, acting on the CH-OH group of donors, NAD or NADP as acceptor"/>
    <property type="evidence" value="ECO:0007669"/>
    <property type="project" value="TreeGrafter"/>
</dbReference>
<dbReference type="PANTHER" id="PTHR10366:SF564">
    <property type="entry name" value="STEROL-4-ALPHA-CARBOXYLATE 3-DEHYDROGENASE, DECARBOXYLATING"/>
    <property type="match status" value="1"/>
</dbReference>
<sequence>VLVTGASGFVATHVIKQLQEAGYRVRGTVRNLKDEQKKKHLYKLCPSARHQLELAEADLLNPQSWIEAAQGCTYIHHVASPLPVENPKHEEEVIRPAVEGALNVLRAAAAVGTVKRVVMTSSVVAVAGGNKTPYTETDWVDPSQPGILAYSKSKILAERAAWDYVQHLPENQKLEFVVVNPGFIVGPTLHGSPGSSIWIIAQLLERKMPMCPKLSFPTVDVRDVALAHVRCMTTPEATLWIVEIAAILDKEFKSQGYNVPTKQLPDGVLTFVSLFNKLLRTARLVSGKPFLLDNSRMTQILGIDPVDVNKSLIDMGYSMIENGFVQKSSKYRGPPAS</sequence>
<reference evidence="4" key="1">
    <citation type="submission" date="2021-04" db="EMBL/GenBank/DDBJ databases">
        <authorList>
            <consortium name="Molecular Ecology Group"/>
        </authorList>
    </citation>
    <scope>NUCLEOTIDE SEQUENCE</scope>
</reference>
<dbReference type="InterPro" id="IPR001509">
    <property type="entry name" value="Epimerase_deHydtase"/>
</dbReference>